<evidence type="ECO:0000313" key="3">
    <source>
        <dbReference type="EMBL" id="CAB4602135.1"/>
    </source>
</evidence>
<dbReference type="EMBL" id="CAEZSE010000037">
    <property type="protein sequence ID" value="CAB4531595.1"/>
    <property type="molecule type" value="Genomic_DNA"/>
</dbReference>
<dbReference type="EMBL" id="CAEZUN010000078">
    <property type="protein sequence ID" value="CAB4602135.1"/>
    <property type="molecule type" value="Genomic_DNA"/>
</dbReference>
<evidence type="ECO:0000313" key="5">
    <source>
        <dbReference type="EMBL" id="CAB4811206.1"/>
    </source>
</evidence>
<dbReference type="AlphaFoldDB" id="A0A6J6YVR0"/>
<dbReference type="EMBL" id="CAFBQV010000078">
    <property type="protein sequence ID" value="CAB5064105.1"/>
    <property type="molecule type" value="Genomic_DNA"/>
</dbReference>
<dbReference type="EMBL" id="CAEZWU010000006">
    <property type="protein sequence ID" value="CAB4658048.1"/>
    <property type="molecule type" value="Genomic_DNA"/>
</dbReference>
<dbReference type="InterPro" id="IPR034660">
    <property type="entry name" value="DinB/YfiT-like"/>
</dbReference>
<gene>
    <name evidence="2" type="ORF">UFOPK1353_00345</name>
    <name evidence="3" type="ORF">UFOPK1826_00741</name>
    <name evidence="4" type="ORF">UFOPK2292_00082</name>
    <name evidence="5" type="ORF">UFOPK3026_01124</name>
    <name evidence="6" type="ORF">UFOPK4020_00210</name>
    <name evidence="7" type="ORF">UFOPK4345_00619</name>
</gene>
<dbReference type="NCBIfam" id="TIGR03083">
    <property type="entry name" value="maleylpyruvate isomerase family mycothiol-dependent enzyme"/>
    <property type="match status" value="1"/>
</dbReference>
<dbReference type="GO" id="GO:0046872">
    <property type="term" value="F:metal ion binding"/>
    <property type="evidence" value="ECO:0007669"/>
    <property type="project" value="InterPro"/>
</dbReference>
<dbReference type="InterPro" id="IPR017517">
    <property type="entry name" value="Maleyloyr_isom"/>
</dbReference>
<accession>A0A6J6YVR0</accession>
<proteinExistence type="predicted"/>
<name>A0A6J6YVR0_9ZZZZ</name>
<evidence type="ECO:0000259" key="1">
    <source>
        <dbReference type="Pfam" id="PF11716"/>
    </source>
</evidence>
<evidence type="ECO:0000313" key="6">
    <source>
        <dbReference type="EMBL" id="CAB4990180.1"/>
    </source>
</evidence>
<reference evidence="5" key="1">
    <citation type="submission" date="2020-05" db="EMBL/GenBank/DDBJ databases">
        <authorList>
            <person name="Chiriac C."/>
            <person name="Salcher M."/>
            <person name="Ghai R."/>
            <person name="Kavagutti S V."/>
        </authorList>
    </citation>
    <scope>NUCLEOTIDE SEQUENCE</scope>
</reference>
<dbReference type="EMBL" id="CAFAAP010000179">
    <property type="protein sequence ID" value="CAB4811206.1"/>
    <property type="molecule type" value="Genomic_DNA"/>
</dbReference>
<dbReference type="Pfam" id="PF11716">
    <property type="entry name" value="MDMPI_N"/>
    <property type="match status" value="1"/>
</dbReference>
<sequence>MSESEQRKIANLLNEHVVGCASAHQRLLVSLENLTDEQCRQDSLLPNWSRGHVLTHLARNADSHVNLLQSAVRGEVGKQYPSIEKRNADIESGSSRNASELVVDLRVSIYGLEAAWASANEKVWSGQGRNLGGNIIEISSLVFLRWREVEIHHADLGFGFGYDDLTDLYVRLELDQQIMLWRSRKPMGMTELPDIAKKLSPSQRLAWLMGRVVVDGLAKPEPL</sequence>
<evidence type="ECO:0000313" key="2">
    <source>
        <dbReference type="EMBL" id="CAB4531595.1"/>
    </source>
</evidence>
<evidence type="ECO:0000313" key="7">
    <source>
        <dbReference type="EMBL" id="CAB5064105.1"/>
    </source>
</evidence>
<organism evidence="5">
    <name type="scientific">freshwater metagenome</name>
    <dbReference type="NCBI Taxonomy" id="449393"/>
    <lineage>
        <taxon>unclassified sequences</taxon>
        <taxon>metagenomes</taxon>
        <taxon>ecological metagenomes</taxon>
    </lineage>
</organism>
<feature type="domain" description="Mycothiol-dependent maleylpyruvate isomerase metal-binding" evidence="1">
    <location>
        <begin position="21"/>
        <end position="156"/>
    </location>
</feature>
<dbReference type="InterPro" id="IPR024344">
    <property type="entry name" value="MDMPI_metal-binding"/>
</dbReference>
<protein>
    <submittedName>
        <fullName evidence="5">Unannotated protein</fullName>
    </submittedName>
</protein>
<evidence type="ECO:0000313" key="4">
    <source>
        <dbReference type="EMBL" id="CAB4658048.1"/>
    </source>
</evidence>
<dbReference type="EMBL" id="CAFBOV010000024">
    <property type="protein sequence ID" value="CAB4990180.1"/>
    <property type="molecule type" value="Genomic_DNA"/>
</dbReference>
<dbReference type="SUPFAM" id="SSF109854">
    <property type="entry name" value="DinB/YfiT-like putative metalloenzymes"/>
    <property type="match status" value="1"/>
</dbReference>
<dbReference type="Gene3D" id="1.20.120.450">
    <property type="entry name" value="dinb family like domain"/>
    <property type="match status" value="1"/>
</dbReference>